<feature type="region of interest" description="Disordered" evidence="7">
    <location>
        <begin position="70"/>
        <end position="107"/>
    </location>
</feature>
<keyword evidence="1 6" id="KW-0812">Transmembrane</keyword>
<feature type="transmembrane region" description="Helical" evidence="6">
    <location>
        <begin position="44"/>
        <end position="64"/>
    </location>
</feature>
<evidence type="ECO:0000313" key="8">
    <source>
        <dbReference type="EMBL" id="KAK1325034.1"/>
    </source>
</evidence>
<dbReference type="GO" id="GO:0070072">
    <property type="term" value="P:vacuolar proton-transporting V-type ATPase complex assembly"/>
    <property type="evidence" value="ECO:0007669"/>
    <property type="project" value="UniProtKB-UniRule"/>
</dbReference>
<evidence type="ECO:0000256" key="1">
    <source>
        <dbReference type="ARBA" id="ARBA00022692"/>
    </source>
</evidence>
<protein>
    <recommendedName>
        <fullName evidence="6">Vacuolar ATPase assembly integral membrane protein VMA21 homolog</fullName>
    </recommendedName>
</protein>
<sequence length="107" mass="11784">MPSVIVKFFLASMALWIAPLSILYGFNHHIFPGSSQLSPSSHTLISGFIAVISVNMVIIFYIIMAMKEPPSRQHQPDPSFLAEAKASISQSPRAHTDGSDQGREKEE</sequence>
<dbReference type="AlphaFoldDB" id="A0AAV9FIK3"/>
<evidence type="ECO:0000256" key="5">
    <source>
        <dbReference type="ARBA" id="ARBA00023329"/>
    </source>
</evidence>
<dbReference type="PANTHER" id="PTHR31792">
    <property type="entry name" value="VACUOLAR ATPASE ASSEMBLY INTEGRAL MEMBRANE PROTEIN VMA21"/>
    <property type="match status" value="1"/>
</dbReference>
<reference evidence="8" key="2">
    <citation type="submission" date="2023-06" db="EMBL/GenBank/DDBJ databases">
        <authorList>
            <person name="Ma L."/>
            <person name="Liu K.-W."/>
            <person name="Li Z."/>
            <person name="Hsiao Y.-Y."/>
            <person name="Qi Y."/>
            <person name="Fu T."/>
            <person name="Tang G."/>
            <person name="Zhang D."/>
            <person name="Sun W.-H."/>
            <person name="Liu D.-K."/>
            <person name="Li Y."/>
            <person name="Chen G.-Z."/>
            <person name="Liu X.-D."/>
            <person name="Liao X.-Y."/>
            <person name="Jiang Y.-T."/>
            <person name="Yu X."/>
            <person name="Hao Y."/>
            <person name="Huang J."/>
            <person name="Zhao X.-W."/>
            <person name="Ke S."/>
            <person name="Chen Y.-Y."/>
            <person name="Wu W.-L."/>
            <person name="Hsu J.-L."/>
            <person name="Lin Y.-F."/>
            <person name="Huang M.-D."/>
            <person name="Li C.-Y."/>
            <person name="Huang L."/>
            <person name="Wang Z.-W."/>
            <person name="Zhao X."/>
            <person name="Zhong W.-Y."/>
            <person name="Peng D.-H."/>
            <person name="Ahmad S."/>
            <person name="Lan S."/>
            <person name="Zhang J.-S."/>
            <person name="Tsai W.-C."/>
            <person name="Van De Peer Y."/>
            <person name="Liu Z.-J."/>
        </authorList>
    </citation>
    <scope>NUCLEOTIDE SEQUENCE</scope>
    <source>
        <strain evidence="8">CP</strain>
        <tissue evidence="8">Leaves</tissue>
    </source>
</reference>
<keyword evidence="5 6" id="KW-0968">Cytoplasmic vesicle</keyword>
<comment type="similarity">
    <text evidence="6">Belongs to the VMA21 family.</text>
</comment>
<dbReference type="GO" id="GO:0033116">
    <property type="term" value="C:endoplasmic reticulum-Golgi intermediate compartment membrane"/>
    <property type="evidence" value="ECO:0007669"/>
    <property type="project" value="UniProtKB-SubCell"/>
</dbReference>
<comment type="caution">
    <text evidence="8">The sequence shown here is derived from an EMBL/GenBank/DDBJ whole genome shotgun (WGS) entry which is preliminary data.</text>
</comment>
<keyword evidence="9" id="KW-1185">Reference proteome</keyword>
<name>A0AAV9FIK3_ACOCL</name>
<proteinExistence type="inferred from homology"/>
<comment type="subcellular location">
    <subcellularLocation>
        <location evidence="6">Endoplasmic reticulum membrane</location>
        <topology evidence="6">Multi-pass membrane protein</topology>
    </subcellularLocation>
    <subcellularLocation>
        <location evidence="6">Endoplasmic reticulum-Golgi intermediate compartment membrane</location>
        <topology evidence="6">Multi-pass membrane protein</topology>
    </subcellularLocation>
    <subcellularLocation>
        <location evidence="6">Cytoplasmic vesicle</location>
        <location evidence="6">COPII-coated vesicle membrane</location>
        <topology evidence="6">Multi-pass membrane protein</topology>
    </subcellularLocation>
</comment>
<evidence type="ECO:0000256" key="6">
    <source>
        <dbReference type="HAMAP-Rule" id="MF_03058"/>
    </source>
</evidence>
<gene>
    <name evidence="8" type="ORF">QJS10_CPA01g00642</name>
</gene>
<evidence type="ECO:0000256" key="2">
    <source>
        <dbReference type="ARBA" id="ARBA00022824"/>
    </source>
</evidence>
<evidence type="ECO:0000256" key="7">
    <source>
        <dbReference type="SAM" id="MobiDB-lite"/>
    </source>
</evidence>
<evidence type="ECO:0000313" key="9">
    <source>
        <dbReference type="Proteomes" id="UP001180020"/>
    </source>
</evidence>
<dbReference type="PANTHER" id="PTHR31792:SF3">
    <property type="entry name" value="VACUOLAR ATPASE ASSEMBLY INTEGRAL MEMBRANE PROTEIN VMA21"/>
    <property type="match status" value="1"/>
</dbReference>
<dbReference type="EMBL" id="JAUJYO010000001">
    <property type="protein sequence ID" value="KAK1325034.1"/>
    <property type="molecule type" value="Genomic_DNA"/>
</dbReference>
<keyword evidence="3 6" id="KW-1133">Transmembrane helix</keyword>
<feature type="transmembrane region" description="Helical" evidence="6">
    <location>
        <begin position="5"/>
        <end position="24"/>
    </location>
</feature>
<keyword evidence="4 6" id="KW-0472">Membrane</keyword>
<evidence type="ECO:0000256" key="3">
    <source>
        <dbReference type="ARBA" id="ARBA00022989"/>
    </source>
</evidence>
<accession>A0AAV9FIK3</accession>
<dbReference type="Proteomes" id="UP001180020">
    <property type="component" value="Unassembled WGS sequence"/>
</dbReference>
<dbReference type="InterPro" id="IPR019013">
    <property type="entry name" value="Vma21"/>
</dbReference>
<feature type="compositionally biased region" description="Basic and acidic residues" evidence="7">
    <location>
        <begin position="94"/>
        <end position="107"/>
    </location>
</feature>
<dbReference type="HAMAP" id="MF_03058">
    <property type="entry name" value="VMA21"/>
    <property type="match status" value="1"/>
</dbReference>
<keyword evidence="2 6" id="KW-0256">Endoplasmic reticulum</keyword>
<dbReference type="Pfam" id="PF09446">
    <property type="entry name" value="VMA21"/>
    <property type="match status" value="1"/>
</dbReference>
<comment type="function">
    <text evidence="6">Required for the assembly of the V0 complex of the vacuolar ATPase (V-ATPase) in the endoplasmic reticulum.</text>
</comment>
<organism evidence="8 9">
    <name type="scientific">Acorus calamus</name>
    <name type="common">Sweet flag</name>
    <dbReference type="NCBI Taxonomy" id="4465"/>
    <lineage>
        <taxon>Eukaryota</taxon>
        <taxon>Viridiplantae</taxon>
        <taxon>Streptophyta</taxon>
        <taxon>Embryophyta</taxon>
        <taxon>Tracheophyta</taxon>
        <taxon>Spermatophyta</taxon>
        <taxon>Magnoliopsida</taxon>
        <taxon>Liliopsida</taxon>
        <taxon>Acoraceae</taxon>
        <taxon>Acorus</taxon>
    </lineage>
</organism>
<reference evidence="8" key="1">
    <citation type="journal article" date="2023" name="Nat. Commun.">
        <title>Diploid and tetraploid genomes of Acorus and the evolution of monocots.</title>
        <authorList>
            <person name="Ma L."/>
            <person name="Liu K.W."/>
            <person name="Li Z."/>
            <person name="Hsiao Y.Y."/>
            <person name="Qi Y."/>
            <person name="Fu T."/>
            <person name="Tang G.D."/>
            <person name="Zhang D."/>
            <person name="Sun W.H."/>
            <person name="Liu D.K."/>
            <person name="Li Y."/>
            <person name="Chen G.Z."/>
            <person name="Liu X.D."/>
            <person name="Liao X.Y."/>
            <person name="Jiang Y.T."/>
            <person name="Yu X."/>
            <person name="Hao Y."/>
            <person name="Huang J."/>
            <person name="Zhao X.W."/>
            <person name="Ke S."/>
            <person name="Chen Y.Y."/>
            <person name="Wu W.L."/>
            <person name="Hsu J.L."/>
            <person name="Lin Y.F."/>
            <person name="Huang M.D."/>
            <person name="Li C.Y."/>
            <person name="Huang L."/>
            <person name="Wang Z.W."/>
            <person name="Zhao X."/>
            <person name="Zhong W.Y."/>
            <person name="Peng D.H."/>
            <person name="Ahmad S."/>
            <person name="Lan S."/>
            <person name="Zhang J.S."/>
            <person name="Tsai W.C."/>
            <person name="Van de Peer Y."/>
            <person name="Liu Z.J."/>
        </authorList>
    </citation>
    <scope>NUCLEOTIDE SEQUENCE</scope>
    <source>
        <strain evidence="8">CP</strain>
    </source>
</reference>
<evidence type="ECO:0000256" key="4">
    <source>
        <dbReference type="ARBA" id="ARBA00023136"/>
    </source>
</evidence>
<dbReference type="GO" id="GO:0005789">
    <property type="term" value="C:endoplasmic reticulum membrane"/>
    <property type="evidence" value="ECO:0007669"/>
    <property type="project" value="UniProtKB-SubCell"/>
</dbReference>
<dbReference type="GO" id="GO:0012507">
    <property type="term" value="C:ER to Golgi transport vesicle membrane"/>
    <property type="evidence" value="ECO:0007669"/>
    <property type="project" value="UniProtKB-SubCell"/>
</dbReference>